<dbReference type="eggNOG" id="ENOG5031ATI">
    <property type="taxonomic scope" value="Bacteria"/>
</dbReference>
<sequence>MASVRHKYRVHRLGSKSSAYCYVSYRRKGEDLQALFRRTAANQDRLIVQERIGIHSKHVKCAKLESSNLEASNLEKKKLIHFVLTLITFGAWGLVWWWLILKSEGKADQLFRGFDDAYWSYLIEREQPPASLHKIKIDQEAKTGYFDA</sequence>
<evidence type="ECO:0000256" key="1">
    <source>
        <dbReference type="SAM" id="Phobius"/>
    </source>
</evidence>
<dbReference type="Proteomes" id="UP000002350">
    <property type="component" value="Chromosome"/>
</dbReference>
<name>D4ZG78_SHEVD</name>
<keyword evidence="1" id="KW-1133">Transmembrane helix</keyword>
<protein>
    <submittedName>
        <fullName evidence="2">Uncharacterized protein</fullName>
    </submittedName>
</protein>
<accession>D4ZG78</accession>
<reference evidence="3" key="1">
    <citation type="journal article" date="2010" name="Mol. Biosyst.">
        <title>Complete genome sequence and comparative analysis of Shewanella violacea, a psychrophilic and piezophilic bacterium from deep sea floor sediments.</title>
        <authorList>
            <person name="Aono E."/>
            <person name="Baba T."/>
            <person name="Ara T."/>
            <person name="Nishi T."/>
            <person name="Nakamichi T."/>
            <person name="Inamoto E."/>
            <person name="Toyonaga H."/>
            <person name="Hasegawa M."/>
            <person name="Takai Y."/>
            <person name="Okumura Y."/>
            <person name="Baba M."/>
            <person name="Tomita M."/>
            <person name="Kato C."/>
            <person name="Oshima T."/>
            <person name="Nakasone K."/>
            <person name="Mori H."/>
        </authorList>
    </citation>
    <scope>NUCLEOTIDE SEQUENCE [LARGE SCALE GENOMIC DNA]</scope>
    <source>
        <strain evidence="3">JCM 10179 / CIP 106290 / LMG 19151 / DSS12</strain>
    </source>
</reference>
<evidence type="ECO:0000313" key="3">
    <source>
        <dbReference type="Proteomes" id="UP000002350"/>
    </source>
</evidence>
<proteinExistence type="predicted"/>
<keyword evidence="1" id="KW-0812">Transmembrane</keyword>
<dbReference type="KEGG" id="svo:SVI_0706"/>
<gene>
    <name evidence="2" type="ordered locus">SVI_0706</name>
</gene>
<dbReference type="AlphaFoldDB" id="D4ZG78"/>
<keyword evidence="3" id="KW-1185">Reference proteome</keyword>
<keyword evidence="1" id="KW-0472">Membrane</keyword>
<organism evidence="2 3">
    <name type="scientific">Shewanella violacea (strain JCM 10179 / CIP 106290 / LMG 19151 / DSS12)</name>
    <dbReference type="NCBI Taxonomy" id="637905"/>
    <lineage>
        <taxon>Bacteria</taxon>
        <taxon>Pseudomonadati</taxon>
        <taxon>Pseudomonadota</taxon>
        <taxon>Gammaproteobacteria</taxon>
        <taxon>Alteromonadales</taxon>
        <taxon>Shewanellaceae</taxon>
        <taxon>Shewanella</taxon>
    </lineage>
</organism>
<dbReference type="EMBL" id="AP011177">
    <property type="protein sequence ID" value="BAJ00677.1"/>
    <property type="molecule type" value="Genomic_DNA"/>
</dbReference>
<dbReference type="HOGENOM" id="CLU_2048152_0_0_6"/>
<evidence type="ECO:0000313" key="2">
    <source>
        <dbReference type="EMBL" id="BAJ00677.1"/>
    </source>
</evidence>
<feature type="transmembrane region" description="Helical" evidence="1">
    <location>
        <begin position="79"/>
        <end position="99"/>
    </location>
</feature>